<gene>
    <name evidence="2" type="ORF">ADL15_46800</name>
</gene>
<comment type="caution">
    <text evidence="2">The sequence shown here is derived from an EMBL/GenBank/DDBJ whole genome shotgun (WGS) entry which is preliminary data.</text>
</comment>
<organism evidence="2 3">
    <name type="scientific">Actinoplanes awajinensis subsp. mycoplanecinus</name>
    <dbReference type="NCBI Taxonomy" id="135947"/>
    <lineage>
        <taxon>Bacteria</taxon>
        <taxon>Bacillati</taxon>
        <taxon>Actinomycetota</taxon>
        <taxon>Actinomycetes</taxon>
        <taxon>Micromonosporales</taxon>
        <taxon>Micromonosporaceae</taxon>
        <taxon>Actinoplanes</taxon>
    </lineage>
</organism>
<dbReference type="InterPro" id="IPR000182">
    <property type="entry name" value="GNAT_dom"/>
</dbReference>
<dbReference type="Pfam" id="PF00583">
    <property type="entry name" value="Acetyltransf_1"/>
    <property type="match status" value="1"/>
</dbReference>
<dbReference type="CDD" id="cd04301">
    <property type="entry name" value="NAT_SF"/>
    <property type="match status" value="1"/>
</dbReference>
<dbReference type="SUPFAM" id="SSF55729">
    <property type="entry name" value="Acyl-CoA N-acyltransferases (Nat)"/>
    <property type="match status" value="1"/>
</dbReference>
<evidence type="ECO:0000313" key="2">
    <source>
        <dbReference type="EMBL" id="KUL23176.1"/>
    </source>
</evidence>
<name>A0A101JAF1_9ACTN</name>
<dbReference type="PROSITE" id="PS51186">
    <property type="entry name" value="GNAT"/>
    <property type="match status" value="1"/>
</dbReference>
<accession>A0A101JAF1</accession>
<dbReference type="Proteomes" id="UP000053244">
    <property type="component" value="Unassembled WGS sequence"/>
</dbReference>
<dbReference type="OrthoDB" id="7942268at2"/>
<reference evidence="2 3" key="1">
    <citation type="submission" date="2015-10" db="EMBL/GenBank/DDBJ databases">
        <authorList>
            <person name="Gilbert D.G."/>
        </authorList>
    </citation>
    <scope>NUCLEOTIDE SEQUENCE [LARGE SCALE GENOMIC DNA]</scope>
    <source>
        <strain evidence="2 3">NRRL B-16712</strain>
    </source>
</reference>
<dbReference type="AlphaFoldDB" id="A0A101JAF1"/>
<dbReference type="EMBL" id="LLZH01000333">
    <property type="protein sequence ID" value="KUL23176.1"/>
    <property type="molecule type" value="Genomic_DNA"/>
</dbReference>
<evidence type="ECO:0000259" key="1">
    <source>
        <dbReference type="PROSITE" id="PS51186"/>
    </source>
</evidence>
<protein>
    <recommendedName>
        <fullName evidence="1">N-acetyltransferase domain-containing protein</fullName>
    </recommendedName>
</protein>
<feature type="domain" description="N-acetyltransferase" evidence="1">
    <location>
        <begin position="140"/>
        <end position="275"/>
    </location>
</feature>
<dbReference type="RefSeq" id="WP_067706612.1">
    <property type="nucleotide sequence ID" value="NZ_LLZH01000333.1"/>
</dbReference>
<sequence>MDFRSVPDPAWTWIAEENGRVLARAGWWGRPGSAQPVLLDSLWVDDTVTDRAELAGRLLVAAYRSFSPSPEAFRITLPNGWRDDPAARAAVAWQRDAAAAIGFTHEVERLQLTWTPDAGVAADDGRLVFTAEPDDRAILEIFRRIGDGSLDDETRRNRARMSAEETARRELDFYLNAPGERDWWRTVRTPGGALAGLAIPSATASNPNVGFLGVVPELRGRGYVRSILDAITRSHAGRGAERITASTDVGNVPMAAAFRAAGYRTESVRLMLSAS</sequence>
<proteinExistence type="predicted"/>
<evidence type="ECO:0000313" key="3">
    <source>
        <dbReference type="Proteomes" id="UP000053244"/>
    </source>
</evidence>
<dbReference type="Gene3D" id="3.40.630.30">
    <property type="match status" value="1"/>
</dbReference>
<keyword evidence="3" id="KW-1185">Reference proteome</keyword>
<dbReference type="InterPro" id="IPR016181">
    <property type="entry name" value="Acyl_CoA_acyltransferase"/>
</dbReference>
<dbReference type="GO" id="GO:0016747">
    <property type="term" value="F:acyltransferase activity, transferring groups other than amino-acyl groups"/>
    <property type="evidence" value="ECO:0007669"/>
    <property type="project" value="InterPro"/>
</dbReference>